<protein>
    <recommendedName>
        <fullName evidence="3">ATPase domain-containing protein</fullName>
    </recommendedName>
</protein>
<reference evidence="1 2" key="1">
    <citation type="submission" date="2017-11" db="EMBL/GenBank/DDBJ databases">
        <title>The genome of Rhizophagus clarus HR1 reveals common genetic basis of auxotrophy among arbuscular mycorrhizal fungi.</title>
        <authorList>
            <person name="Kobayashi Y."/>
        </authorList>
    </citation>
    <scope>NUCLEOTIDE SEQUENCE [LARGE SCALE GENOMIC DNA]</scope>
    <source>
        <strain evidence="1 2">HR1</strain>
    </source>
</reference>
<dbReference type="Gene3D" id="3.40.50.300">
    <property type="entry name" value="P-loop containing nucleotide triphosphate hydrolases"/>
    <property type="match status" value="1"/>
</dbReference>
<dbReference type="AlphaFoldDB" id="A0A2Z6QXG9"/>
<keyword evidence="2" id="KW-1185">Reference proteome</keyword>
<dbReference type="EMBL" id="BEXD01001469">
    <property type="protein sequence ID" value="GBB94255.1"/>
    <property type="molecule type" value="Genomic_DNA"/>
</dbReference>
<dbReference type="InterPro" id="IPR027417">
    <property type="entry name" value="P-loop_NTPase"/>
</dbReference>
<name>A0A2Z6QXG9_9GLOM</name>
<evidence type="ECO:0008006" key="3">
    <source>
        <dbReference type="Google" id="ProtNLM"/>
    </source>
</evidence>
<gene>
    <name evidence="1" type="ORF">RclHR1_02320010</name>
</gene>
<dbReference type="STRING" id="94130.A0A2Z6QXG9"/>
<dbReference type="Proteomes" id="UP000247702">
    <property type="component" value="Unassembled WGS sequence"/>
</dbReference>
<sequence length="581" mass="67598">MVNSAMRENDWFTHYFVDPIHQEQNLQLHEKIIDRSFTILYGTRAFGKSTRVLRTISQLEKEGYICSYVNFEQIGVFDTNFWSSLGTSIYVHNRGKLFKSCVEIKNSRDFLLFFSKATWEGPEDKRVVLFFDEFDKMYTIDEKIRNEFLQILRSIRNDINSYAIQAIFAIGTFAILHIDSRFSEASNSNLTSPFNIKDSIHNPNFTLDQVQALYTEFGKDNIITIEMGVIQDIHTRTNGHAGLVCLCGRAIENHLISLLDNNRIISIDLWERFSVNELIEEVIEYQTFRSLVQSLQSSKAKTALKFFREYFLPDADYEEKIVIDITSAEFLTAEGVLVPGRRAGSFKLSSSLVRWLILQRVIPKAFPSCPHNEVPFYNSGDLNILSTLEYAVSSFDRDIIKLASIRSFKIARVYVDGVLNRYVPRESVYDAELYRVLWNWLSINLGFQITGQWHMISYRDDGNNRRQHNYSDIVITSRRQKIVLELLATATKGNLDEHFGRALNYARILSANETWIVHFTCEDDFIFDPYWPSDDILRNGLNVLHIWHDLSFKKFKTIACWWSNSKNFKRVTSIKTYPVQG</sequence>
<proteinExistence type="predicted"/>
<organism evidence="1 2">
    <name type="scientific">Rhizophagus clarus</name>
    <dbReference type="NCBI Taxonomy" id="94130"/>
    <lineage>
        <taxon>Eukaryota</taxon>
        <taxon>Fungi</taxon>
        <taxon>Fungi incertae sedis</taxon>
        <taxon>Mucoromycota</taxon>
        <taxon>Glomeromycotina</taxon>
        <taxon>Glomeromycetes</taxon>
        <taxon>Glomerales</taxon>
        <taxon>Glomeraceae</taxon>
        <taxon>Rhizophagus</taxon>
    </lineage>
</organism>
<accession>A0A2Z6QXG9</accession>
<evidence type="ECO:0000313" key="1">
    <source>
        <dbReference type="EMBL" id="GBB94255.1"/>
    </source>
</evidence>
<evidence type="ECO:0000313" key="2">
    <source>
        <dbReference type="Proteomes" id="UP000247702"/>
    </source>
</evidence>
<dbReference type="SUPFAM" id="SSF52540">
    <property type="entry name" value="P-loop containing nucleoside triphosphate hydrolases"/>
    <property type="match status" value="1"/>
</dbReference>
<comment type="caution">
    <text evidence="1">The sequence shown here is derived from an EMBL/GenBank/DDBJ whole genome shotgun (WGS) entry which is preliminary data.</text>
</comment>